<dbReference type="InterPro" id="IPR029063">
    <property type="entry name" value="SAM-dependent_MTases_sf"/>
</dbReference>
<dbReference type="GO" id="GO:0008176">
    <property type="term" value="F:tRNA (guanine(46)-N7)-methyltransferase activity"/>
    <property type="evidence" value="ECO:0007669"/>
    <property type="project" value="UniProtKB-EC"/>
</dbReference>
<keyword evidence="5" id="KW-0808">Transferase</keyword>
<comment type="caution">
    <text evidence="8">The sequence shown here is derived from an EMBL/GenBank/DDBJ whole genome shotgun (WGS) entry which is preliminary data.</text>
</comment>
<proteinExistence type="predicted"/>
<evidence type="ECO:0000256" key="5">
    <source>
        <dbReference type="ARBA" id="ARBA00022679"/>
    </source>
</evidence>
<keyword evidence="7" id="KW-0819">tRNA processing</keyword>
<dbReference type="PROSITE" id="PS51625">
    <property type="entry name" value="SAM_MT_TRMB"/>
    <property type="match status" value="1"/>
</dbReference>
<evidence type="ECO:0000313" key="8">
    <source>
        <dbReference type="EMBL" id="TCJ88256.1"/>
    </source>
</evidence>
<keyword evidence="6" id="KW-0949">S-adenosyl-L-methionine</keyword>
<evidence type="ECO:0000256" key="2">
    <source>
        <dbReference type="ARBA" id="ARBA00003015"/>
    </source>
</evidence>
<dbReference type="Proteomes" id="UP000294887">
    <property type="component" value="Unassembled WGS sequence"/>
</dbReference>
<organism evidence="8 9">
    <name type="scientific">Cocleimonas flava</name>
    <dbReference type="NCBI Taxonomy" id="634765"/>
    <lineage>
        <taxon>Bacteria</taxon>
        <taxon>Pseudomonadati</taxon>
        <taxon>Pseudomonadota</taxon>
        <taxon>Gammaproteobacteria</taxon>
        <taxon>Thiotrichales</taxon>
        <taxon>Thiotrichaceae</taxon>
        <taxon>Cocleimonas</taxon>
    </lineage>
</organism>
<accession>A0A4R1F295</accession>
<reference evidence="8 9" key="1">
    <citation type="submission" date="2019-03" db="EMBL/GenBank/DDBJ databases">
        <title>Genomic Encyclopedia of Type Strains, Phase IV (KMG-IV): sequencing the most valuable type-strain genomes for metagenomic binning, comparative biology and taxonomic classification.</title>
        <authorList>
            <person name="Goeker M."/>
        </authorList>
    </citation>
    <scope>NUCLEOTIDE SEQUENCE [LARGE SCALE GENOMIC DNA]</scope>
    <source>
        <strain evidence="8 9">DSM 24830</strain>
    </source>
</reference>
<dbReference type="EC" id="2.1.1.33" evidence="3"/>
<gene>
    <name evidence="8" type="ORF">EV695_0096</name>
</gene>
<evidence type="ECO:0000313" key="9">
    <source>
        <dbReference type="Proteomes" id="UP000294887"/>
    </source>
</evidence>
<comment type="catalytic activity">
    <reaction evidence="1">
        <text>guanosine(46) in tRNA + S-adenosyl-L-methionine = N(7)-methylguanosine(46) in tRNA + S-adenosyl-L-homocysteine</text>
        <dbReference type="Rhea" id="RHEA:42708"/>
        <dbReference type="Rhea" id="RHEA-COMP:10188"/>
        <dbReference type="Rhea" id="RHEA-COMP:10189"/>
        <dbReference type="ChEBI" id="CHEBI:57856"/>
        <dbReference type="ChEBI" id="CHEBI:59789"/>
        <dbReference type="ChEBI" id="CHEBI:74269"/>
        <dbReference type="ChEBI" id="CHEBI:74480"/>
        <dbReference type="EC" id="2.1.1.33"/>
    </reaction>
</comment>
<keyword evidence="4 8" id="KW-0489">Methyltransferase</keyword>
<evidence type="ECO:0000256" key="7">
    <source>
        <dbReference type="ARBA" id="ARBA00022694"/>
    </source>
</evidence>
<dbReference type="EMBL" id="SMFQ01000002">
    <property type="protein sequence ID" value="TCJ88256.1"/>
    <property type="molecule type" value="Genomic_DNA"/>
</dbReference>
<dbReference type="RefSeq" id="WP_131903968.1">
    <property type="nucleotide sequence ID" value="NZ_BAAAFU010000008.1"/>
</dbReference>
<dbReference type="Pfam" id="PF02390">
    <property type="entry name" value="Methyltransf_4"/>
    <property type="match status" value="1"/>
</dbReference>
<dbReference type="InterPro" id="IPR003358">
    <property type="entry name" value="tRNA_(Gua-N-7)_MeTrfase_Trmb"/>
</dbReference>
<comment type="function">
    <text evidence="2">Catalyzes the formation of N(7)-methylguanine at position 46 (m7G46) in tRNA.</text>
</comment>
<sequence length="246" mass="27909">MEKLEQNFSQDLDQDLNQDHKNNSRAITDAQQGIHENLEKVVRKHCGNTYRKPIAEHTLDAFSKIQQQVEDALAKGTPLLMDSFCGTAVSTRIIAKQNPDALVIGIDRSEVRLSKQYDDSVPENAILVQADCADFWMLAQRAGWKTVKHTILYPNPYPKSKHLKRRWHAHPAYPSLLALGGEVELRTNWKVYADEFCQALAYSGLEGVKSSGVEVIDVGESFKPLTLFEKKYKEAGQDLYRCKYVL</sequence>
<keyword evidence="9" id="KW-1185">Reference proteome</keyword>
<dbReference type="Gene3D" id="3.40.50.150">
    <property type="entry name" value="Vaccinia Virus protein VP39"/>
    <property type="match status" value="1"/>
</dbReference>
<name>A0A4R1F295_9GAMM</name>
<evidence type="ECO:0000256" key="4">
    <source>
        <dbReference type="ARBA" id="ARBA00022603"/>
    </source>
</evidence>
<evidence type="ECO:0000256" key="3">
    <source>
        <dbReference type="ARBA" id="ARBA00011977"/>
    </source>
</evidence>
<dbReference type="SUPFAM" id="SSF53335">
    <property type="entry name" value="S-adenosyl-L-methionine-dependent methyltransferases"/>
    <property type="match status" value="1"/>
</dbReference>
<dbReference type="AlphaFoldDB" id="A0A4R1F295"/>
<dbReference type="OrthoDB" id="9809889at2"/>
<protein>
    <recommendedName>
        <fullName evidence="3">tRNA (guanine(46)-N(7))-methyltransferase</fullName>
        <ecNumber evidence="3">2.1.1.33</ecNumber>
    </recommendedName>
</protein>
<evidence type="ECO:0000256" key="1">
    <source>
        <dbReference type="ARBA" id="ARBA00000142"/>
    </source>
</evidence>
<evidence type="ECO:0000256" key="6">
    <source>
        <dbReference type="ARBA" id="ARBA00022691"/>
    </source>
</evidence>